<proteinExistence type="predicted"/>
<protein>
    <submittedName>
        <fullName evidence="1">Uncharacterized protein</fullName>
    </submittedName>
</protein>
<evidence type="ECO:0000313" key="1">
    <source>
        <dbReference type="EMBL" id="MEH2560153.1"/>
    </source>
</evidence>
<organism evidence="1 2">
    <name type="scientific">Bradyrhizobium algeriense</name>
    <dbReference type="NCBI Taxonomy" id="634784"/>
    <lineage>
        <taxon>Bacteria</taxon>
        <taxon>Pseudomonadati</taxon>
        <taxon>Pseudomonadota</taxon>
        <taxon>Alphaproteobacteria</taxon>
        <taxon>Hyphomicrobiales</taxon>
        <taxon>Nitrobacteraceae</taxon>
        <taxon>Bradyrhizobium</taxon>
    </lineage>
</organism>
<dbReference type="RefSeq" id="WP_334489015.1">
    <property type="nucleotide sequence ID" value="NZ_JAZHRV010000001.1"/>
</dbReference>
<comment type="caution">
    <text evidence="1">The sequence shown here is derived from an EMBL/GenBank/DDBJ whole genome shotgun (WGS) entry which is preliminary data.</text>
</comment>
<name>A0ABU8BQG2_9BRAD</name>
<sequence length="65" mass="7440">MSTFTTITSLQRITDRELDIRLESVTDRLAGCREGTPERREALATLALIRRVIAQRQTSRPKPGW</sequence>
<dbReference type="Proteomes" id="UP001364224">
    <property type="component" value="Unassembled WGS sequence"/>
</dbReference>
<accession>A0ABU8BQG2</accession>
<reference evidence="1 2" key="1">
    <citation type="submission" date="2024-02" db="EMBL/GenBank/DDBJ databases">
        <title>Adaptive strategies in a cosmopolitan and abundant soil bacterium.</title>
        <authorList>
            <person name="Carini P."/>
        </authorList>
    </citation>
    <scope>NUCLEOTIDE SEQUENCE [LARGE SCALE GENOMIC DNA]</scope>
    <source>
        <strain evidence="1 2">AZCC 1608</strain>
    </source>
</reference>
<dbReference type="EMBL" id="JAZHRV010000001">
    <property type="protein sequence ID" value="MEH2560153.1"/>
    <property type="molecule type" value="Genomic_DNA"/>
</dbReference>
<gene>
    <name evidence="1" type="ORF">V1286_007682</name>
</gene>
<keyword evidence="2" id="KW-1185">Reference proteome</keyword>
<evidence type="ECO:0000313" key="2">
    <source>
        <dbReference type="Proteomes" id="UP001364224"/>
    </source>
</evidence>